<evidence type="ECO:0000256" key="6">
    <source>
        <dbReference type="SAM" id="MobiDB-lite"/>
    </source>
</evidence>
<keyword evidence="4" id="KW-0238">DNA-binding</keyword>
<evidence type="ECO:0000313" key="11">
    <source>
        <dbReference type="Proteomes" id="UP000179935"/>
    </source>
</evidence>
<evidence type="ECO:0000256" key="7">
    <source>
        <dbReference type="SAM" id="SignalP"/>
    </source>
</evidence>
<comment type="similarity">
    <text evidence="1">In the C-terminal section; belongs to the transposase 35 family.</text>
</comment>
<evidence type="ECO:0000259" key="9">
    <source>
        <dbReference type="Pfam" id="PF07282"/>
    </source>
</evidence>
<dbReference type="Pfam" id="PF07282">
    <property type="entry name" value="Cas12f1-like_TNB"/>
    <property type="match status" value="1"/>
</dbReference>
<dbReference type="PANTHER" id="PTHR30405">
    <property type="entry name" value="TRANSPOSASE"/>
    <property type="match status" value="1"/>
</dbReference>
<comment type="caution">
    <text evidence="10">The sequence shown here is derived from an EMBL/GenBank/DDBJ whole genome shotgun (WGS) entry which is preliminary data.</text>
</comment>
<dbReference type="AlphaFoldDB" id="A0A1S2NW43"/>
<feature type="domain" description="Cas12f1-like TNB" evidence="9">
    <location>
        <begin position="301"/>
        <end position="367"/>
    </location>
</feature>
<evidence type="ECO:0000313" key="10">
    <source>
        <dbReference type="EMBL" id="OIJ85700.1"/>
    </source>
</evidence>
<accession>A0A1S2NW43</accession>
<dbReference type="InterPro" id="IPR010095">
    <property type="entry name" value="Cas12f1-like_TNB"/>
</dbReference>
<evidence type="ECO:0000256" key="1">
    <source>
        <dbReference type="ARBA" id="ARBA00008761"/>
    </source>
</evidence>
<keyword evidence="7" id="KW-0732">Signal</keyword>
<dbReference type="NCBIfam" id="NF040570">
    <property type="entry name" value="guided_TnpB"/>
    <property type="match status" value="1"/>
</dbReference>
<dbReference type="InterPro" id="IPR001959">
    <property type="entry name" value="Transposase"/>
</dbReference>
<evidence type="ECO:0000256" key="2">
    <source>
        <dbReference type="ARBA" id="ARBA00011044"/>
    </source>
</evidence>
<sequence length="390" mass="43681">MKLVVRIKLLPTPVQAAALEATLYACNEAATWAAHVAFDEKTAKPLALRKHTYQQIKTRWNLGAQAAQHAIKKTCDAYITLRANLRNGNYGKPGSQRYEKAAGKPVTFRADAAQPYDDRMLSWQHEQRTVSIWTTVGRMKNVAFTGEPGQLAVVAAHRKGESDLLCRGGQWYLLVTCDIAEADGNARPVGFVGVDLGIVNIATTSTGKRHCGRRLNRRREADRKLRTKLQKKNTKSAKRRAKKHAGKEKRRARDINHKISKRIVTEAQRIGRGIALEDLVGIRERARLRKPQRVTLHSWSFHQLGAFIAYKAKRAGVPVVYVNPAYTSRECSCCHHIEKANRPSQAVFVCRSCGFAEHADRNSSHNISHRGWYAWVRGAESQAPALTLIA</sequence>
<evidence type="ECO:0000256" key="5">
    <source>
        <dbReference type="ARBA" id="ARBA00023172"/>
    </source>
</evidence>
<proteinExistence type="inferred from homology"/>
<evidence type="ECO:0000256" key="4">
    <source>
        <dbReference type="ARBA" id="ARBA00023125"/>
    </source>
</evidence>
<dbReference type="EMBL" id="MLYP01000085">
    <property type="protein sequence ID" value="OIJ85700.1"/>
    <property type="molecule type" value="Genomic_DNA"/>
</dbReference>
<dbReference type="GO" id="GO:0006310">
    <property type="term" value="P:DNA recombination"/>
    <property type="evidence" value="ECO:0007669"/>
    <property type="project" value="UniProtKB-KW"/>
</dbReference>
<feature type="signal peptide" evidence="7">
    <location>
        <begin position="1"/>
        <end position="16"/>
    </location>
</feature>
<dbReference type="PANTHER" id="PTHR30405:SF11">
    <property type="entry name" value="RNA-GUIDED DNA ENDONUCLEASE RV2885C-RELATED"/>
    <property type="match status" value="1"/>
</dbReference>
<dbReference type="RefSeq" id="WP_071369294.1">
    <property type="nucleotide sequence ID" value="NZ_MLYP01000085.1"/>
</dbReference>
<comment type="similarity">
    <text evidence="2">In the N-terminal section; belongs to the transposase 2 family.</text>
</comment>
<feature type="domain" description="Probable transposase IS891/IS1136/IS1341" evidence="8">
    <location>
        <begin position="186"/>
        <end position="270"/>
    </location>
</feature>
<keyword evidence="5" id="KW-0233">DNA recombination</keyword>
<dbReference type="GO" id="GO:0032196">
    <property type="term" value="P:transposition"/>
    <property type="evidence" value="ECO:0007669"/>
    <property type="project" value="UniProtKB-KW"/>
</dbReference>
<feature type="region of interest" description="Disordered" evidence="6">
    <location>
        <begin position="214"/>
        <end position="253"/>
    </location>
</feature>
<evidence type="ECO:0000259" key="8">
    <source>
        <dbReference type="Pfam" id="PF01385"/>
    </source>
</evidence>
<dbReference type="Pfam" id="PF01385">
    <property type="entry name" value="OrfB_IS605"/>
    <property type="match status" value="1"/>
</dbReference>
<gene>
    <name evidence="10" type="ORF">BIV24_28110</name>
</gene>
<feature type="chain" id="PRO_5010258791" evidence="7">
    <location>
        <begin position="17"/>
        <end position="390"/>
    </location>
</feature>
<keyword evidence="11" id="KW-1185">Reference proteome</keyword>
<dbReference type="InterPro" id="IPR051399">
    <property type="entry name" value="RNA-guided_DNA_endo/Transpos"/>
</dbReference>
<name>A0A1S2NW43_9ACTN</name>
<reference evidence="10 11" key="1">
    <citation type="submission" date="2016-10" db="EMBL/GenBank/DDBJ databases">
        <title>Genome sequence of Streptomyces sp. MUSC 93.</title>
        <authorList>
            <person name="Lee L.-H."/>
            <person name="Ser H.-L."/>
            <person name="Law J.W.-F."/>
        </authorList>
    </citation>
    <scope>NUCLEOTIDE SEQUENCE [LARGE SCALE GENOMIC DNA]</scope>
    <source>
        <strain evidence="10 11">MUSC 93</strain>
    </source>
</reference>
<dbReference type="GO" id="GO:0003677">
    <property type="term" value="F:DNA binding"/>
    <property type="evidence" value="ECO:0007669"/>
    <property type="project" value="UniProtKB-KW"/>
</dbReference>
<feature type="compositionally biased region" description="Basic residues" evidence="6">
    <location>
        <begin position="225"/>
        <end position="250"/>
    </location>
</feature>
<dbReference type="OrthoDB" id="4278026at2"/>
<dbReference type="Proteomes" id="UP000179935">
    <property type="component" value="Unassembled WGS sequence"/>
</dbReference>
<dbReference type="STRING" id="1428652.BIV24_28110"/>
<dbReference type="NCBIfam" id="TIGR01766">
    <property type="entry name" value="IS200/IS605 family accessory protein TnpB-like domain"/>
    <property type="match status" value="1"/>
</dbReference>
<keyword evidence="3" id="KW-0815">Transposition</keyword>
<protein>
    <submittedName>
        <fullName evidence="10">Transposase</fullName>
    </submittedName>
</protein>
<organism evidence="10 11">
    <name type="scientific">Streptomyces colonosanans</name>
    <dbReference type="NCBI Taxonomy" id="1428652"/>
    <lineage>
        <taxon>Bacteria</taxon>
        <taxon>Bacillati</taxon>
        <taxon>Actinomycetota</taxon>
        <taxon>Actinomycetes</taxon>
        <taxon>Kitasatosporales</taxon>
        <taxon>Streptomycetaceae</taxon>
        <taxon>Streptomyces</taxon>
    </lineage>
</organism>
<evidence type="ECO:0000256" key="3">
    <source>
        <dbReference type="ARBA" id="ARBA00022578"/>
    </source>
</evidence>